<reference evidence="1" key="1">
    <citation type="journal article" date="2014" name="Int. J. Syst. Evol. Microbiol.">
        <title>Complete genome sequence of Corynebacterium casei LMG S-19264T (=DSM 44701T), isolated from a smear-ripened cheese.</title>
        <authorList>
            <consortium name="US DOE Joint Genome Institute (JGI-PGF)"/>
            <person name="Walter F."/>
            <person name="Albersmeier A."/>
            <person name="Kalinowski J."/>
            <person name="Ruckert C."/>
        </authorList>
    </citation>
    <scope>NUCLEOTIDE SEQUENCE</scope>
    <source>
        <strain evidence="1">CGMCC 1.15034</strain>
    </source>
</reference>
<dbReference type="AlphaFoldDB" id="A0AA88BBJ2"/>
<dbReference type="EMBL" id="BMHC01000021">
    <property type="protein sequence ID" value="GGI31548.1"/>
    <property type="molecule type" value="Genomic_DNA"/>
</dbReference>
<gene>
    <name evidence="1" type="ORF">GCM10010987_64960</name>
</gene>
<evidence type="ECO:0000313" key="2">
    <source>
        <dbReference type="Proteomes" id="UP000625079"/>
    </source>
</evidence>
<proteinExistence type="predicted"/>
<dbReference type="Proteomes" id="UP000625079">
    <property type="component" value="Unassembled WGS sequence"/>
</dbReference>
<comment type="caution">
    <text evidence="1">The sequence shown here is derived from an EMBL/GenBank/DDBJ whole genome shotgun (WGS) entry which is preliminary data.</text>
</comment>
<accession>A0AA88BBJ2</accession>
<protein>
    <submittedName>
        <fullName evidence="1">Uncharacterized protein</fullName>
    </submittedName>
</protein>
<sequence>MWCAWSVLLAVRWSGRVNQPCKRMDVKCETSVARTERRAIRAKRSIVIPGRAKREPDEGELEAGAVATYPLVASAAKQSRVFPGRILDCFAALAMTSGGSMHRISLS</sequence>
<reference evidence="1" key="2">
    <citation type="submission" date="2022-12" db="EMBL/GenBank/DDBJ databases">
        <authorList>
            <person name="Sun Q."/>
            <person name="Zhou Y."/>
        </authorList>
    </citation>
    <scope>NUCLEOTIDE SEQUENCE</scope>
    <source>
        <strain evidence="1">CGMCC 1.15034</strain>
    </source>
</reference>
<name>A0AA88BBJ2_9BRAD</name>
<organism evidence="1 2">
    <name type="scientific">Bradyrhizobium guangdongense</name>
    <dbReference type="NCBI Taxonomy" id="1325090"/>
    <lineage>
        <taxon>Bacteria</taxon>
        <taxon>Pseudomonadati</taxon>
        <taxon>Pseudomonadota</taxon>
        <taxon>Alphaproteobacteria</taxon>
        <taxon>Hyphomicrobiales</taxon>
        <taxon>Nitrobacteraceae</taxon>
        <taxon>Bradyrhizobium</taxon>
    </lineage>
</organism>
<evidence type="ECO:0000313" key="1">
    <source>
        <dbReference type="EMBL" id="GGI31548.1"/>
    </source>
</evidence>